<dbReference type="OrthoDB" id="225433at2157"/>
<protein>
    <submittedName>
        <fullName evidence="2">Uncharacterized protein</fullName>
    </submittedName>
</protein>
<sequence>MSFPEGPHNPGEQPAVDDSGDATDRAPTDGLVATVLESLRLHSRTWADRYVEMRVSARTDRRE</sequence>
<feature type="region of interest" description="Disordered" evidence="1">
    <location>
        <begin position="1"/>
        <end position="30"/>
    </location>
</feature>
<evidence type="ECO:0000313" key="2">
    <source>
        <dbReference type="EMBL" id="PCR91156.1"/>
    </source>
</evidence>
<dbReference type="AlphaFoldDB" id="A0A2A5QWD3"/>
<evidence type="ECO:0000256" key="1">
    <source>
        <dbReference type="SAM" id="MobiDB-lite"/>
    </source>
</evidence>
<proteinExistence type="predicted"/>
<dbReference type="Proteomes" id="UP000219689">
    <property type="component" value="Unassembled WGS sequence"/>
</dbReference>
<name>A0A2A5QWD3_9EURY</name>
<dbReference type="RefSeq" id="WP_097380099.1">
    <property type="nucleotide sequence ID" value="NZ_NXNI01000001.1"/>
</dbReference>
<gene>
    <name evidence="2" type="ORF">CP557_11845</name>
</gene>
<accession>A0A2A5QWD3</accession>
<evidence type="ECO:0000313" key="3">
    <source>
        <dbReference type="Proteomes" id="UP000219689"/>
    </source>
</evidence>
<comment type="caution">
    <text evidence="2">The sequence shown here is derived from an EMBL/GenBank/DDBJ whole genome shotgun (WGS) entry which is preliminary data.</text>
</comment>
<dbReference type="EMBL" id="NXNI01000001">
    <property type="protein sequence ID" value="PCR91156.1"/>
    <property type="molecule type" value="Genomic_DNA"/>
</dbReference>
<reference evidence="2 3" key="1">
    <citation type="submission" date="2017-09" db="EMBL/GenBank/DDBJ databases">
        <title>Genome sequences of Natrinema ejinorence JCM 13890T.</title>
        <authorList>
            <person name="Roh S.W."/>
            <person name="Kim Y.B."/>
            <person name="Kim J.Y."/>
        </authorList>
    </citation>
    <scope>NUCLEOTIDE SEQUENCE [LARGE SCALE GENOMIC DNA]</scope>
    <source>
        <strain evidence="2 3">JCM 13890</strain>
    </source>
</reference>
<organism evidence="2 3">
    <name type="scientific">Natrinema ejinorense</name>
    <dbReference type="NCBI Taxonomy" id="373386"/>
    <lineage>
        <taxon>Archaea</taxon>
        <taxon>Methanobacteriati</taxon>
        <taxon>Methanobacteriota</taxon>
        <taxon>Stenosarchaea group</taxon>
        <taxon>Halobacteria</taxon>
        <taxon>Halobacteriales</taxon>
        <taxon>Natrialbaceae</taxon>
        <taxon>Natrinema</taxon>
    </lineage>
</organism>
<keyword evidence="3" id="KW-1185">Reference proteome</keyword>